<keyword evidence="1" id="KW-1133">Transmembrane helix</keyword>
<dbReference type="KEGG" id="hyj:FHG12_09520"/>
<feature type="transmembrane region" description="Helical" evidence="1">
    <location>
        <begin position="352"/>
        <end position="375"/>
    </location>
</feature>
<dbReference type="Proteomes" id="UP000305398">
    <property type="component" value="Chromosome"/>
</dbReference>
<proteinExistence type="predicted"/>
<dbReference type="InterPro" id="IPR050879">
    <property type="entry name" value="Acyltransferase_3"/>
</dbReference>
<keyword evidence="1" id="KW-0472">Membrane</keyword>
<dbReference type="GO" id="GO:0016747">
    <property type="term" value="F:acyltransferase activity, transferring groups other than amino-acyl groups"/>
    <property type="evidence" value="ECO:0007669"/>
    <property type="project" value="InterPro"/>
</dbReference>
<dbReference type="OrthoDB" id="9796461at2"/>
<organism evidence="3 4">
    <name type="scientific">Hymenobacter jejuensis</name>
    <dbReference type="NCBI Taxonomy" id="2502781"/>
    <lineage>
        <taxon>Bacteria</taxon>
        <taxon>Pseudomonadati</taxon>
        <taxon>Bacteroidota</taxon>
        <taxon>Cytophagia</taxon>
        <taxon>Cytophagales</taxon>
        <taxon>Hymenobacteraceae</taxon>
        <taxon>Hymenobacter</taxon>
    </lineage>
</organism>
<dbReference type="EMBL" id="CP040896">
    <property type="protein sequence ID" value="QDA60330.1"/>
    <property type="molecule type" value="Genomic_DNA"/>
</dbReference>
<dbReference type="Pfam" id="PF01757">
    <property type="entry name" value="Acyl_transf_3"/>
    <property type="match status" value="1"/>
</dbReference>
<feature type="transmembrane region" description="Helical" evidence="1">
    <location>
        <begin position="109"/>
        <end position="129"/>
    </location>
</feature>
<feature type="transmembrane region" description="Helical" evidence="1">
    <location>
        <begin position="218"/>
        <end position="241"/>
    </location>
</feature>
<keyword evidence="3" id="KW-0012">Acyltransferase</keyword>
<accession>A0A5B7ZZA3</accession>
<reference evidence="3 4" key="1">
    <citation type="submission" date="2019-06" db="EMBL/GenBank/DDBJ databases">
        <authorList>
            <person name="Srinivasan S."/>
        </authorList>
    </citation>
    <scope>NUCLEOTIDE SEQUENCE [LARGE SCALE GENOMIC DNA]</scope>
    <source>
        <strain evidence="3 4">17J68-5</strain>
    </source>
</reference>
<feature type="transmembrane region" description="Helical" evidence="1">
    <location>
        <begin position="253"/>
        <end position="271"/>
    </location>
</feature>
<feature type="transmembrane region" description="Helical" evidence="1">
    <location>
        <begin position="169"/>
        <end position="188"/>
    </location>
</feature>
<dbReference type="AlphaFoldDB" id="A0A5B7ZZA3"/>
<dbReference type="GO" id="GO:0016020">
    <property type="term" value="C:membrane"/>
    <property type="evidence" value="ECO:0007669"/>
    <property type="project" value="TreeGrafter"/>
</dbReference>
<gene>
    <name evidence="3" type="ORF">FHG12_09520</name>
</gene>
<keyword evidence="1" id="KW-0812">Transmembrane</keyword>
<keyword evidence="4" id="KW-1185">Reference proteome</keyword>
<dbReference type="InterPro" id="IPR002656">
    <property type="entry name" value="Acyl_transf_3_dom"/>
</dbReference>
<evidence type="ECO:0000259" key="2">
    <source>
        <dbReference type="Pfam" id="PF01757"/>
    </source>
</evidence>
<sequence>MALSLLAYFYEQILTSTALSTRTYFPNLDGLRTIACLAVFCCHSFFAVTREGVLESWVYRYGLNVFKNGNLGVNFFFVLSGFLITYLLLEEERQNGRYAIGAFYRRRIFRIWPLYYACVFFGFVVMRWAKTHSGQPWHEPADPMLFVTFLANFDAIFNNAEASAVNLNVLWSVAIEEQFYLVWPLLLLIFRRNRLAVFLLLIAASMAFRYVHAHEFLILYQHTFSVMSDLVMGGATAWLCFNYEGFRNWVQNWSRKSVAIGYGIGLVLIVIPQEWTITPFVVVQRVLLAFFFVFVILEQSYTTRSLWKISNNRFLSYWGTYTYGFYCLHFICIQAVLLVVRHYWTGPVNVSFVLLYSGLSLPVSGAVAWLSYRLFEQPFLRLKGRSSTAPAASTPATAPVTLALPQDASEPALGVAAQPSATPLQYK</sequence>
<keyword evidence="3" id="KW-0808">Transferase</keyword>
<feature type="transmembrane region" description="Helical" evidence="1">
    <location>
        <begin position="195"/>
        <end position="212"/>
    </location>
</feature>
<name>A0A5B7ZZA3_9BACT</name>
<protein>
    <submittedName>
        <fullName evidence="3">Acyltransferase</fullName>
    </submittedName>
</protein>
<dbReference type="GO" id="GO:0000271">
    <property type="term" value="P:polysaccharide biosynthetic process"/>
    <property type="evidence" value="ECO:0007669"/>
    <property type="project" value="TreeGrafter"/>
</dbReference>
<evidence type="ECO:0000256" key="1">
    <source>
        <dbReference type="SAM" id="Phobius"/>
    </source>
</evidence>
<feature type="domain" description="Acyltransferase 3" evidence="2">
    <location>
        <begin position="27"/>
        <end position="368"/>
    </location>
</feature>
<evidence type="ECO:0000313" key="4">
    <source>
        <dbReference type="Proteomes" id="UP000305398"/>
    </source>
</evidence>
<dbReference type="PANTHER" id="PTHR23028:SF53">
    <property type="entry name" value="ACYL_TRANSF_3 DOMAIN-CONTAINING PROTEIN"/>
    <property type="match status" value="1"/>
</dbReference>
<feature type="transmembrane region" description="Helical" evidence="1">
    <location>
        <begin position="69"/>
        <end position="89"/>
    </location>
</feature>
<evidence type="ECO:0000313" key="3">
    <source>
        <dbReference type="EMBL" id="QDA60330.1"/>
    </source>
</evidence>
<feature type="transmembrane region" description="Helical" evidence="1">
    <location>
        <begin position="277"/>
        <end position="297"/>
    </location>
</feature>
<dbReference type="PANTHER" id="PTHR23028">
    <property type="entry name" value="ACETYLTRANSFERASE"/>
    <property type="match status" value="1"/>
</dbReference>
<feature type="transmembrane region" description="Helical" evidence="1">
    <location>
        <begin position="318"/>
        <end position="340"/>
    </location>
</feature>